<feature type="transmembrane region" description="Helical" evidence="2">
    <location>
        <begin position="284"/>
        <end position="307"/>
    </location>
</feature>
<evidence type="ECO:0000313" key="3">
    <source>
        <dbReference type="EMBL" id="ATC64716.1"/>
    </source>
</evidence>
<dbReference type="Proteomes" id="UP000217265">
    <property type="component" value="Chromosome"/>
</dbReference>
<keyword evidence="2" id="KW-0812">Transmembrane</keyword>
<protein>
    <recommendedName>
        <fullName evidence="5">Glycosyltransferase RgtA/B/C/D-like domain-containing protein</fullName>
    </recommendedName>
</protein>
<keyword evidence="2" id="KW-0472">Membrane</keyword>
<sequence length="764" mass="84461">MSFFLAGFGLLLHILIWGAGLALLFTPRPWARFWPLFAAPAGLALQSAVVWWGALTHLAGTDSYAWLCEVIPVLSLVAGLRSRGWLTLIQLRADLGRVGAVWLMMVVTLNALLIPMTTASKVLTTSSLGSCDAADYAAGARVFQEFASNDRSGFIGLTEVVRVGSADNFFDFWTRLNHFTPSALVAFNDSIFGLAPHESISVMTAVFVSLTLPMVFWLARAGLRLGPAAAVAVALVYGVSPVLWYAVYHVAMAQLLAALAVALLTWCGLALWKSGAGWRRGWRLAGLLVVAYWLLLGAYNFILVVALVPAAAYAGGQTLVRQSWAQLGRWCVLMASPLVLAGIIFSGRVSGLVERFQLFQQYDFGWKIPAMTPEGWLGMVADERLHGYANWLRWVLGGAMVLVLGLSLMRSIMRRDRTVFAVVCFTVPILMGYGFLQLRGAKLGTNASYDAYKLLAVFYPGILGAMCYWLSLWRAKSVVLKGTVVALLATVLAFNFFAAWRFSKRMQSPPLMVDRWLVQLQGVERMERFSSFNMLANDGWSRLWANAFLLRRHQYFAVHTYEGRLNTELKGDWDLLCGVISIRLPEDGDAVPDYIDLSRPGPGAASKRKPSPGPGPQSGPLPFSLVNTKSDYFIRARMDEGWYDAEQIPRMGTRWRWTRGDAKIRIENPHAYPLKVAFRFNARGTVERDLQIWIGDRRLRTAKIGKELKVVSVASIEIPPGETLVELRSNLPALSPGGGDGRLLGFAAYGIELNVRPNEEVLEP</sequence>
<name>A0A290QEM4_9BACT</name>
<feature type="transmembrane region" description="Helical" evidence="2">
    <location>
        <begin position="451"/>
        <end position="471"/>
    </location>
</feature>
<feature type="transmembrane region" description="Helical" evidence="2">
    <location>
        <begin position="327"/>
        <end position="345"/>
    </location>
</feature>
<feature type="transmembrane region" description="Helical" evidence="2">
    <location>
        <begin position="95"/>
        <end position="114"/>
    </location>
</feature>
<dbReference type="AlphaFoldDB" id="A0A290QEM4"/>
<gene>
    <name evidence="3" type="ORF">CMV30_12520</name>
</gene>
<feature type="transmembrane region" description="Helical" evidence="2">
    <location>
        <begin position="200"/>
        <end position="218"/>
    </location>
</feature>
<evidence type="ECO:0000313" key="4">
    <source>
        <dbReference type="Proteomes" id="UP000217265"/>
    </source>
</evidence>
<organism evidence="3 4">
    <name type="scientific">Nibricoccus aquaticus</name>
    <dbReference type="NCBI Taxonomy" id="2576891"/>
    <lineage>
        <taxon>Bacteria</taxon>
        <taxon>Pseudomonadati</taxon>
        <taxon>Verrucomicrobiota</taxon>
        <taxon>Opitutia</taxon>
        <taxon>Opitutales</taxon>
        <taxon>Opitutaceae</taxon>
        <taxon>Nibricoccus</taxon>
    </lineage>
</organism>
<keyword evidence="2" id="KW-1133">Transmembrane helix</keyword>
<feature type="transmembrane region" description="Helical" evidence="2">
    <location>
        <begin position="419"/>
        <end position="439"/>
    </location>
</feature>
<dbReference type="KEGG" id="vbh:CMV30_12520"/>
<keyword evidence="4" id="KW-1185">Reference proteome</keyword>
<feature type="region of interest" description="Disordered" evidence="1">
    <location>
        <begin position="595"/>
        <end position="623"/>
    </location>
</feature>
<feature type="transmembrane region" description="Helical" evidence="2">
    <location>
        <begin position="483"/>
        <end position="502"/>
    </location>
</feature>
<proteinExistence type="predicted"/>
<dbReference type="EMBL" id="CP023344">
    <property type="protein sequence ID" value="ATC64716.1"/>
    <property type="molecule type" value="Genomic_DNA"/>
</dbReference>
<accession>A0A290QEM4</accession>
<feature type="transmembrane region" description="Helical" evidence="2">
    <location>
        <begin position="6"/>
        <end position="26"/>
    </location>
</feature>
<evidence type="ECO:0000256" key="1">
    <source>
        <dbReference type="SAM" id="MobiDB-lite"/>
    </source>
</evidence>
<feature type="transmembrane region" description="Helical" evidence="2">
    <location>
        <begin position="394"/>
        <end position="413"/>
    </location>
</feature>
<evidence type="ECO:0000256" key="2">
    <source>
        <dbReference type="SAM" id="Phobius"/>
    </source>
</evidence>
<feature type="transmembrane region" description="Helical" evidence="2">
    <location>
        <begin position="253"/>
        <end position="272"/>
    </location>
</feature>
<reference evidence="3 4" key="1">
    <citation type="submission" date="2017-09" db="EMBL/GenBank/DDBJ databases">
        <title>Complete genome sequence of Verrucomicrobial strain HZ-65, isolated from freshwater.</title>
        <authorList>
            <person name="Choi A."/>
        </authorList>
    </citation>
    <scope>NUCLEOTIDE SEQUENCE [LARGE SCALE GENOMIC DNA]</scope>
    <source>
        <strain evidence="3 4">HZ-65</strain>
    </source>
</reference>
<evidence type="ECO:0008006" key="5">
    <source>
        <dbReference type="Google" id="ProtNLM"/>
    </source>
</evidence>
<feature type="transmembrane region" description="Helical" evidence="2">
    <location>
        <begin position="225"/>
        <end position="247"/>
    </location>
</feature>
<feature type="transmembrane region" description="Helical" evidence="2">
    <location>
        <begin position="33"/>
        <end position="52"/>
    </location>
</feature>